<dbReference type="InterPro" id="IPR029063">
    <property type="entry name" value="SAM-dependent_MTases_sf"/>
</dbReference>
<dbReference type="PROSITE" id="PS51006">
    <property type="entry name" value="PABS_2"/>
    <property type="match status" value="1"/>
</dbReference>
<dbReference type="EMBL" id="JAAIUW010000010">
    <property type="protein sequence ID" value="KAF7813591.1"/>
    <property type="molecule type" value="Genomic_DNA"/>
</dbReference>
<dbReference type="SUPFAM" id="SSF53335">
    <property type="entry name" value="S-adenosyl-L-methionine-dependent methyltransferases"/>
    <property type="match status" value="1"/>
</dbReference>
<dbReference type="PANTHER" id="PTHR43317">
    <property type="entry name" value="THERMOSPERMINE SYNTHASE ACAULIS5"/>
    <property type="match status" value="1"/>
</dbReference>
<accession>A0A834WC17</accession>
<dbReference type="NCBIfam" id="NF037959">
    <property type="entry name" value="MFS_SpdSyn"/>
    <property type="match status" value="1"/>
</dbReference>
<evidence type="ECO:0000259" key="5">
    <source>
        <dbReference type="PROSITE" id="PS51006"/>
    </source>
</evidence>
<dbReference type="Pfam" id="PF01564">
    <property type="entry name" value="Spermine_synth"/>
    <property type="match status" value="1"/>
</dbReference>
<dbReference type="Proteomes" id="UP000634136">
    <property type="component" value="Unassembled WGS sequence"/>
</dbReference>
<dbReference type="AlphaFoldDB" id="A0A834WC17"/>
<protein>
    <submittedName>
        <fullName evidence="6">Thermospermine synthase ACAULIS5-like</fullName>
    </submittedName>
</protein>
<dbReference type="GO" id="GO:0010487">
    <property type="term" value="F:thermospermine synthase activity"/>
    <property type="evidence" value="ECO:0007669"/>
    <property type="project" value="TreeGrafter"/>
</dbReference>
<evidence type="ECO:0000256" key="2">
    <source>
        <dbReference type="ARBA" id="ARBA00022679"/>
    </source>
</evidence>
<organism evidence="6 7">
    <name type="scientific">Senna tora</name>
    <dbReference type="NCBI Taxonomy" id="362788"/>
    <lineage>
        <taxon>Eukaryota</taxon>
        <taxon>Viridiplantae</taxon>
        <taxon>Streptophyta</taxon>
        <taxon>Embryophyta</taxon>
        <taxon>Tracheophyta</taxon>
        <taxon>Spermatophyta</taxon>
        <taxon>Magnoliopsida</taxon>
        <taxon>eudicotyledons</taxon>
        <taxon>Gunneridae</taxon>
        <taxon>Pentapetalae</taxon>
        <taxon>rosids</taxon>
        <taxon>fabids</taxon>
        <taxon>Fabales</taxon>
        <taxon>Fabaceae</taxon>
        <taxon>Caesalpinioideae</taxon>
        <taxon>Cassia clade</taxon>
        <taxon>Senna</taxon>
    </lineage>
</organism>
<dbReference type="PANTHER" id="PTHR43317:SF10">
    <property type="entry name" value="PABS DOMAIN-CONTAINING PROTEIN"/>
    <property type="match status" value="1"/>
</dbReference>
<dbReference type="OrthoDB" id="1432881at2759"/>
<sequence>MGGGDGCTAREVLKHRNIQKVILCDIDEDVVLLLKMTQNVNWWDARDDQRLQLIFQDAKGALENTEEKFDVIVGDVGDQPIELGHPNHLYTKSFYENVVKPKLNPNGIFAGPAGVLSHKDKFSPVYNTLKQVFTYVGAYTAHVPSYADTCGWVMASDEELRVDDEELNTRIGERIDGELFYLDGPCIVASTILNKTLKTSLMNETKVITEDS</sequence>
<evidence type="ECO:0000256" key="3">
    <source>
        <dbReference type="ARBA" id="ARBA00023115"/>
    </source>
</evidence>
<name>A0A834WC17_9FABA</name>
<gene>
    <name evidence="6" type="ORF">G2W53_034567</name>
</gene>
<keyword evidence="7" id="KW-1185">Reference proteome</keyword>
<evidence type="ECO:0000313" key="6">
    <source>
        <dbReference type="EMBL" id="KAF7813591.1"/>
    </source>
</evidence>
<keyword evidence="2 4" id="KW-0808">Transferase</keyword>
<proteinExistence type="inferred from homology"/>
<keyword evidence="3 4" id="KW-0620">Polyamine biosynthesis</keyword>
<feature type="active site" description="Proton acceptor" evidence="4">
    <location>
        <position position="75"/>
    </location>
</feature>
<dbReference type="CDD" id="cd02440">
    <property type="entry name" value="AdoMet_MTases"/>
    <property type="match status" value="1"/>
</dbReference>
<dbReference type="InterPro" id="IPR030374">
    <property type="entry name" value="PABS"/>
</dbReference>
<evidence type="ECO:0000313" key="7">
    <source>
        <dbReference type="Proteomes" id="UP000634136"/>
    </source>
</evidence>
<evidence type="ECO:0000256" key="4">
    <source>
        <dbReference type="PROSITE-ProRule" id="PRU00354"/>
    </source>
</evidence>
<reference evidence="6" key="1">
    <citation type="submission" date="2020-09" db="EMBL/GenBank/DDBJ databases">
        <title>Genome-Enabled Discovery of Anthraquinone Biosynthesis in Senna tora.</title>
        <authorList>
            <person name="Kang S.-H."/>
            <person name="Pandey R.P."/>
            <person name="Lee C.-M."/>
            <person name="Sim J.-S."/>
            <person name="Jeong J.-T."/>
            <person name="Choi B.-S."/>
            <person name="Jung M."/>
            <person name="Ginzburg D."/>
            <person name="Zhao K."/>
            <person name="Won S.Y."/>
            <person name="Oh T.-J."/>
            <person name="Yu Y."/>
            <person name="Kim N.-H."/>
            <person name="Lee O.R."/>
            <person name="Lee T.-H."/>
            <person name="Bashyal P."/>
            <person name="Kim T.-S."/>
            <person name="Lee W.-H."/>
            <person name="Kawkins C."/>
            <person name="Kim C.-K."/>
            <person name="Kim J.S."/>
            <person name="Ahn B.O."/>
            <person name="Rhee S.Y."/>
            <person name="Sohng J.K."/>
        </authorList>
    </citation>
    <scope>NUCLEOTIDE SEQUENCE</scope>
    <source>
        <tissue evidence="6">Leaf</tissue>
    </source>
</reference>
<feature type="domain" description="PABS" evidence="5">
    <location>
        <begin position="1"/>
        <end position="157"/>
    </location>
</feature>
<comment type="similarity">
    <text evidence="1">Belongs to the spermidine/spermine synthase family.</text>
</comment>
<comment type="caution">
    <text evidence="6">The sequence shown here is derived from an EMBL/GenBank/DDBJ whole genome shotgun (WGS) entry which is preliminary data.</text>
</comment>
<dbReference type="GO" id="GO:0006596">
    <property type="term" value="P:polyamine biosynthetic process"/>
    <property type="evidence" value="ECO:0007669"/>
    <property type="project" value="UniProtKB-UniRule"/>
</dbReference>
<dbReference type="Gene3D" id="3.40.50.150">
    <property type="entry name" value="Vaccinia Virus protein VP39"/>
    <property type="match status" value="1"/>
</dbReference>
<evidence type="ECO:0000256" key="1">
    <source>
        <dbReference type="ARBA" id="ARBA00007867"/>
    </source>
</evidence>